<comment type="caution">
    <text evidence="2">The sequence shown here is derived from an EMBL/GenBank/DDBJ whole genome shotgun (WGS) entry which is preliminary data.</text>
</comment>
<name>A0A841SRV4_9BACL</name>
<accession>A0A841SRV4</accession>
<gene>
    <name evidence="2" type="ORF">H7B67_01470</name>
</gene>
<feature type="domain" description="HTH cro/C1-type" evidence="1">
    <location>
        <begin position="19"/>
        <end position="59"/>
    </location>
</feature>
<dbReference type="EMBL" id="JACJVQ010000002">
    <property type="protein sequence ID" value="MBB6632795.1"/>
    <property type="molecule type" value="Genomic_DNA"/>
</dbReference>
<organism evidence="2 3">
    <name type="scientific">Cohnella thailandensis</name>
    <dbReference type="NCBI Taxonomy" id="557557"/>
    <lineage>
        <taxon>Bacteria</taxon>
        <taxon>Bacillati</taxon>
        <taxon>Bacillota</taxon>
        <taxon>Bacilli</taxon>
        <taxon>Bacillales</taxon>
        <taxon>Paenibacillaceae</taxon>
        <taxon>Cohnella</taxon>
    </lineage>
</organism>
<sequence length="61" mass="7080">MYEKFQQLLNESQKTPYRVSKETGISTATLSNWKHGNYTPKQNKLKVLADYFGVSVDYFVS</sequence>
<dbReference type="Gene3D" id="1.10.260.40">
    <property type="entry name" value="lambda repressor-like DNA-binding domains"/>
    <property type="match status" value="1"/>
</dbReference>
<evidence type="ECO:0000313" key="2">
    <source>
        <dbReference type="EMBL" id="MBB6632795.1"/>
    </source>
</evidence>
<dbReference type="SUPFAM" id="SSF47413">
    <property type="entry name" value="lambda repressor-like DNA-binding domains"/>
    <property type="match status" value="1"/>
</dbReference>
<evidence type="ECO:0000259" key="1">
    <source>
        <dbReference type="PROSITE" id="PS50943"/>
    </source>
</evidence>
<dbReference type="Proteomes" id="UP000535838">
    <property type="component" value="Unassembled WGS sequence"/>
</dbReference>
<keyword evidence="3" id="KW-1185">Reference proteome</keyword>
<protein>
    <submittedName>
        <fullName evidence="2">Helix-turn-helix transcriptional regulator</fullName>
    </submittedName>
</protein>
<dbReference type="GO" id="GO:0003677">
    <property type="term" value="F:DNA binding"/>
    <property type="evidence" value="ECO:0007669"/>
    <property type="project" value="InterPro"/>
</dbReference>
<proteinExistence type="predicted"/>
<dbReference type="InterPro" id="IPR001387">
    <property type="entry name" value="Cro/C1-type_HTH"/>
</dbReference>
<dbReference type="AlphaFoldDB" id="A0A841SRV4"/>
<evidence type="ECO:0000313" key="3">
    <source>
        <dbReference type="Proteomes" id="UP000535838"/>
    </source>
</evidence>
<dbReference type="SMART" id="SM00530">
    <property type="entry name" value="HTH_XRE"/>
    <property type="match status" value="1"/>
</dbReference>
<dbReference type="CDD" id="cd00093">
    <property type="entry name" value="HTH_XRE"/>
    <property type="match status" value="1"/>
</dbReference>
<dbReference type="InterPro" id="IPR010982">
    <property type="entry name" value="Lambda_DNA-bd_dom_sf"/>
</dbReference>
<dbReference type="Pfam" id="PF01381">
    <property type="entry name" value="HTH_3"/>
    <property type="match status" value="1"/>
</dbReference>
<reference evidence="2 3" key="1">
    <citation type="submission" date="2020-08" db="EMBL/GenBank/DDBJ databases">
        <title>Cohnella phylogeny.</title>
        <authorList>
            <person name="Dunlap C."/>
        </authorList>
    </citation>
    <scope>NUCLEOTIDE SEQUENCE [LARGE SCALE GENOMIC DNA]</scope>
    <source>
        <strain evidence="2 3">DSM 25241</strain>
    </source>
</reference>
<dbReference type="PROSITE" id="PS50943">
    <property type="entry name" value="HTH_CROC1"/>
    <property type="match status" value="1"/>
</dbReference>